<sequence>MKRMLQGLVACFTLLMTAASLYAAPQPKFTLIPTTATTVQVPANGAATLQYQVSNQTKITRTLTIVPLPGVFQTSTQAGSCPNPFILAPKQSCLLTLTILGPQLPPAGIHGGPVVCKTKGPGDNSPDPFLCSQPSPSNQLNITRVSPALANLAVNPSVLTLMAGSGIPGVIQITNTSTTITAFNVHALLPPTWTDVIQDASNCVSIAPGASCQLRVTPGTIPRPQSTVFIQGDNTIQASILLSVAPPPSAAITVTGSPLILIKNGSTLGLTVTNTSTNVTAINVRALLPATWNDVIQDASNCANIAPGASCLLRFTPSGTAHPQITVPVQGSNTNTVPVLIAVKTLLAYIANDFASGTNQVTRCEVGINGDFLNCLNAGGFNNPFDLVINPAGTLIYITNATGNNITKCEFDSIGGLVNCNQAGSGFNSPEGITLNAAGTFAYIANTASSSISKCQIDAAGNLSICNLTAVGATFIDPVDIIFNFAHTRAYVSNFGSGEITKCDVAINGELTCSPTPAGAGFNTPLGITLNQTETLAYIANQFGNFVSKCGVSSNGNLINCVNSQTINQPRYLVFHPTEPLVYITQAVNDTVSKCQVAANGDIINCTQTGSGMDGPTGIIFSLR</sequence>
<organism evidence="2 3">
    <name type="scientific">Legionella resiliens</name>
    <dbReference type="NCBI Taxonomy" id="2905958"/>
    <lineage>
        <taxon>Bacteria</taxon>
        <taxon>Pseudomonadati</taxon>
        <taxon>Pseudomonadota</taxon>
        <taxon>Gammaproteobacteria</taxon>
        <taxon>Legionellales</taxon>
        <taxon>Legionellaceae</taxon>
        <taxon>Legionella</taxon>
    </lineage>
</organism>
<accession>A0ABS8X0K3</accession>
<proteinExistence type="predicted"/>
<evidence type="ECO:0000256" key="1">
    <source>
        <dbReference type="SAM" id="SignalP"/>
    </source>
</evidence>
<feature type="chain" id="PRO_5045207527" description="Transmembrane protein" evidence="1">
    <location>
        <begin position="24"/>
        <end position="624"/>
    </location>
</feature>
<keyword evidence="1" id="KW-0732">Signal</keyword>
<dbReference type="InterPro" id="IPR051200">
    <property type="entry name" value="Host-pathogen_enzymatic-act"/>
</dbReference>
<dbReference type="PANTHER" id="PTHR47197">
    <property type="entry name" value="PROTEIN NIRF"/>
    <property type="match status" value="1"/>
</dbReference>
<dbReference type="Proteomes" id="UP001320170">
    <property type="component" value="Unassembled WGS sequence"/>
</dbReference>
<evidence type="ECO:0000313" key="2">
    <source>
        <dbReference type="EMBL" id="MCE3531517.1"/>
    </source>
</evidence>
<dbReference type="SUPFAM" id="SSF101898">
    <property type="entry name" value="NHL repeat"/>
    <property type="match status" value="1"/>
</dbReference>
<protein>
    <recommendedName>
        <fullName evidence="4">Transmembrane protein</fullName>
    </recommendedName>
</protein>
<dbReference type="Gene3D" id="2.130.10.10">
    <property type="entry name" value="YVTN repeat-like/Quinoprotein amine dehydrogenase"/>
    <property type="match status" value="2"/>
</dbReference>
<evidence type="ECO:0000313" key="3">
    <source>
        <dbReference type="Proteomes" id="UP001320170"/>
    </source>
</evidence>
<comment type="caution">
    <text evidence="2">The sequence shown here is derived from an EMBL/GenBank/DDBJ whole genome shotgun (WGS) entry which is preliminary data.</text>
</comment>
<name>A0ABS8X0K3_9GAMM</name>
<dbReference type="InterPro" id="IPR015943">
    <property type="entry name" value="WD40/YVTN_repeat-like_dom_sf"/>
</dbReference>
<dbReference type="EMBL" id="JAJTND010000003">
    <property type="protein sequence ID" value="MCE3531517.1"/>
    <property type="molecule type" value="Genomic_DNA"/>
</dbReference>
<evidence type="ECO:0008006" key="4">
    <source>
        <dbReference type="Google" id="ProtNLM"/>
    </source>
</evidence>
<dbReference type="PANTHER" id="PTHR47197:SF3">
    <property type="entry name" value="DIHYDRO-HEME D1 DEHYDROGENASE"/>
    <property type="match status" value="1"/>
</dbReference>
<reference evidence="2 3" key="1">
    <citation type="journal article" date="2024" name="Pathogens">
        <title>Characterization of a Novel Species of Legionella Isolated from a Healthcare Facility: Legionella resiliens sp. nov.</title>
        <authorList>
            <person name="Cristino S."/>
            <person name="Pascale M.R."/>
            <person name="Marino F."/>
            <person name="Derelitto C."/>
            <person name="Salaris S."/>
            <person name="Orsini M."/>
            <person name="Squarzoni S."/>
            <person name="Grottola A."/>
            <person name="Girolamini L."/>
        </authorList>
    </citation>
    <scope>NUCLEOTIDE SEQUENCE [LARGE SCALE GENOMIC DNA]</scope>
    <source>
        <strain evidence="2 3">8cVS16</strain>
    </source>
</reference>
<gene>
    <name evidence="2" type="ORF">LXO92_03910</name>
</gene>
<feature type="signal peptide" evidence="1">
    <location>
        <begin position="1"/>
        <end position="23"/>
    </location>
</feature>
<keyword evidence="3" id="KW-1185">Reference proteome</keyword>
<dbReference type="RefSeq" id="WP_232890418.1">
    <property type="nucleotide sequence ID" value="NZ_JAJSPM010000003.1"/>
</dbReference>